<evidence type="ECO:0000256" key="1">
    <source>
        <dbReference type="SAM" id="MobiDB-lite"/>
    </source>
</evidence>
<evidence type="ECO:0000313" key="2">
    <source>
        <dbReference type="EMBL" id="RNL57166.1"/>
    </source>
</evidence>
<dbReference type="Proteomes" id="UP000273807">
    <property type="component" value="Unassembled WGS sequence"/>
</dbReference>
<organism evidence="2 3">
    <name type="scientific">Arthrobacter oryzae</name>
    <dbReference type="NCBI Taxonomy" id="409290"/>
    <lineage>
        <taxon>Bacteria</taxon>
        <taxon>Bacillati</taxon>
        <taxon>Actinomycetota</taxon>
        <taxon>Actinomycetes</taxon>
        <taxon>Micrococcales</taxon>
        <taxon>Micrococcaceae</taxon>
        <taxon>Arthrobacter</taxon>
    </lineage>
</organism>
<dbReference type="AlphaFoldDB" id="A0A3N0C3F7"/>
<dbReference type="EMBL" id="RBED01000080">
    <property type="protein sequence ID" value="RNL57166.1"/>
    <property type="molecule type" value="Genomic_DNA"/>
</dbReference>
<feature type="region of interest" description="Disordered" evidence="1">
    <location>
        <begin position="188"/>
        <end position="207"/>
    </location>
</feature>
<protein>
    <submittedName>
        <fullName evidence="2">Uncharacterized protein</fullName>
    </submittedName>
</protein>
<evidence type="ECO:0000313" key="3">
    <source>
        <dbReference type="Proteomes" id="UP000273807"/>
    </source>
</evidence>
<reference evidence="2 3" key="1">
    <citation type="submission" date="2018-10" db="EMBL/GenBank/DDBJ databases">
        <title>Genome sequencing of Arthrobacter oryzae TNB02.</title>
        <authorList>
            <person name="Cho Y.-J."/>
            <person name="Cho A."/>
            <person name="Kim O.-S."/>
        </authorList>
    </citation>
    <scope>NUCLEOTIDE SEQUENCE [LARGE SCALE GENOMIC DNA]</scope>
    <source>
        <strain evidence="2 3">TNB02</strain>
    </source>
</reference>
<name>A0A3N0C3F7_9MICC</name>
<sequence length="207" mass="22705">MRDRWAGAGFLPARTGQQMAVAMAVQENIRRFDTQGVPGHEIARRLGISRDSEAATLPGLNGVLLGRIRPVRYESRKADKIGNLLIGGNTYTARPKFRGRNLTEGLRHDVAQPLDQHAKPARHFPRTVWLRNWHPCYRAPENSGAAARAPVRAGAGISSGPSGDFSVTAGLAWRALRWARTEVRPQCGHVVSPRPVGSEQSSPPRKK</sequence>
<accession>A0A3N0C3F7</accession>
<comment type="caution">
    <text evidence="2">The sequence shown here is derived from an EMBL/GenBank/DDBJ whole genome shotgun (WGS) entry which is preliminary data.</text>
</comment>
<feature type="compositionally biased region" description="Polar residues" evidence="1">
    <location>
        <begin position="198"/>
        <end position="207"/>
    </location>
</feature>
<proteinExistence type="predicted"/>
<gene>
    <name evidence="2" type="ORF">D7003_07670</name>
</gene>
<keyword evidence="3" id="KW-1185">Reference proteome</keyword>